<evidence type="ECO:0000313" key="2">
    <source>
        <dbReference type="EMBL" id="GAH34033.1"/>
    </source>
</evidence>
<feature type="non-terminal residue" evidence="2">
    <location>
        <position position="79"/>
    </location>
</feature>
<dbReference type="AlphaFoldDB" id="X1GM28"/>
<evidence type="ECO:0000256" key="1">
    <source>
        <dbReference type="SAM" id="Phobius"/>
    </source>
</evidence>
<keyword evidence="1" id="KW-0472">Membrane</keyword>
<comment type="caution">
    <text evidence="2">The sequence shown here is derived from an EMBL/GenBank/DDBJ whole genome shotgun (WGS) entry which is preliminary data.</text>
</comment>
<reference evidence="2" key="1">
    <citation type="journal article" date="2014" name="Front. Microbiol.">
        <title>High frequency of phylogenetically diverse reductive dehalogenase-homologous genes in deep subseafloor sedimentary metagenomes.</title>
        <authorList>
            <person name="Kawai M."/>
            <person name="Futagami T."/>
            <person name="Toyoda A."/>
            <person name="Takaki Y."/>
            <person name="Nishi S."/>
            <person name="Hori S."/>
            <person name="Arai W."/>
            <person name="Tsubouchi T."/>
            <person name="Morono Y."/>
            <person name="Uchiyama I."/>
            <person name="Ito T."/>
            <person name="Fujiyama A."/>
            <person name="Inagaki F."/>
            <person name="Takami H."/>
        </authorList>
    </citation>
    <scope>NUCLEOTIDE SEQUENCE</scope>
    <source>
        <strain evidence="2">Expedition CK06-06</strain>
    </source>
</reference>
<dbReference type="EMBL" id="BARU01014550">
    <property type="protein sequence ID" value="GAH34033.1"/>
    <property type="molecule type" value="Genomic_DNA"/>
</dbReference>
<keyword evidence="1" id="KW-0812">Transmembrane</keyword>
<gene>
    <name evidence="2" type="ORF">S03H2_25606</name>
</gene>
<feature type="transmembrane region" description="Helical" evidence="1">
    <location>
        <begin position="22"/>
        <end position="44"/>
    </location>
</feature>
<sequence length="79" mass="9006">MSEALAFGPSKMPKSELILNRMLWIIICLLVLFFIAELIFHFIISPRLIIKNIIVKSDISLSEEEVMSIAGIGGKEYYF</sequence>
<accession>X1GM28</accession>
<name>X1GM28_9ZZZZ</name>
<protein>
    <submittedName>
        <fullName evidence="2">Uncharacterized protein</fullName>
    </submittedName>
</protein>
<proteinExistence type="predicted"/>
<keyword evidence="1" id="KW-1133">Transmembrane helix</keyword>
<organism evidence="2">
    <name type="scientific">marine sediment metagenome</name>
    <dbReference type="NCBI Taxonomy" id="412755"/>
    <lineage>
        <taxon>unclassified sequences</taxon>
        <taxon>metagenomes</taxon>
        <taxon>ecological metagenomes</taxon>
    </lineage>
</organism>